<keyword evidence="1" id="KW-0645">Protease</keyword>
<dbReference type="Gene3D" id="2.140.10.30">
    <property type="entry name" value="Dipeptidylpeptidase IV, N-terminal domain"/>
    <property type="match status" value="1"/>
</dbReference>
<dbReference type="PANTHER" id="PTHR11731:SF200">
    <property type="entry name" value="DIPEPTIDYL PEPTIDASE 10, ISOFORM B"/>
    <property type="match status" value="1"/>
</dbReference>
<keyword evidence="2" id="KW-0720">Serine protease</keyword>
<keyword evidence="1" id="KW-0378">Hydrolase</keyword>
<dbReference type="Pfam" id="PF00930">
    <property type="entry name" value="DPPIV_N"/>
    <property type="match status" value="1"/>
</dbReference>
<accession>A0AAV4P4Q8</accession>
<gene>
    <name evidence="5" type="primary">VDPP4_3</name>
    <name evidence="5" type="ORF">CEXT_134241</name>
</gene>
<dbReference type="InterPro" id="IPR050278">
    <property type="entry name" value="Serine_Prot_S9B/DPPIV"/>
</dbReference>
<dbReference type="GO" id="GO:0005886">
    <property type="term" value="C:plasma membrane"/>
    <property type="evidence" value="ECO:0007669"/>
    <property type="project" value="TreeGrafter"/>
</dbReference>
<keyword evidence="3" id="KW-0325">Glycoprotein</keyword>
<dbReference type="PANTHER" id="PTHR11731">
    <property type="entry name" value="PROTEASE FAMILY S9B,C DIPEPTIDYL-PEPTIDASE IV-RELATED"/>
    <property type="match status" value="1"/>
</dbReference>
<evidence type="ECO:0000313" key="6">
    <source>
        <dbReference type="Proteomes" id="UP001054945"/>
    </source>
</evidence>
<dbReference type="AlphaFoldDB" id="A0AAV4P4Q8"/>
<evidence type="ECO:0000313" key="5">
    <source>
        <dbReference type="EMBL" id="GIX90965.1"/>
    </source>
</evidence>
<protein>
    <submittedName>
        <fullName evidence="5">Dipeptidyl peptidase 4</fullName>
    </submittedName>
</protein>
<evidence type="ECO:0000259" key="4">
    <source>
        <dbReference type="Pfam" id="PF00930"/>
    </source>
</evidence>
<evidence type="ECO:0000256" key="3">
    <source>
        <dbReference type="ARBA" id="ARBA00023180"/>
    </source>
</evidence>
<dbReference type="EMBL" id="BPLR01021541">
    <property type="protein sequence ID" value="GIX90965.1"/>
    <property type="molecule type" value="Genomic_DNA"/>
</dbReference>
<sequence length="75" mass="8770">MSKTEVRNLNQTSSEIFHSNNALWWGPDGTKLAYAAFNDTQVDVMTYPWYGSYEDSTNVYPQTIRLRYPKVRCNK</sequence>
<comment type="caution">
    <text evidence="5">The sequence shown here is derived from an EMBL/GenBank/DDBJ whole genome shotgun (WGS) entry which is preliminary data.</text>
</comment>
<keyword evidence="1" id="KW-0031">Aminopeptidase</keyword>
<name>A0AAV4P4Q8_CAEEX</name>
<dbReference type="GO" id="GO:0006508">
    <property type="term" value="P:proteolysis"/>
    <property type="evidence" value="ECO:0007669"/>
    <property type="project" value="InterPro"/>
</dbReference>
<evidence type="ECO:0000256" key="1">
    <source>
        <dbReference type="ARBA" id="ARBA00022438"/>
    </source>
</evidence>
<dbReference type="GO" id="GO:0008236">
    <property type="term" value="F:serine-type peptidase activity"/>
    <property type="evidence" value="ECO:0007669"/>
    <property type="project" value="UniProtKB-KW"/>
</dbReference>
<keyword evidence="6" id="KW-1185">Reference proteome</keyword>
<reference evidence="5 6" key="1">
    <citation type="submission" date="2021-06" db="EMBL/GenBank/DDBJ databases">
        <title>Caerostris extrusa draft genome.</title>
        <authorList>
            <person name="Kono N."/>
            <person name="Arakawa K."/>
        </authorList>
    </citation>
    <scope>NUCLEOTIDE SEQUENCE [LARGE SCALE GENOMIC DNA]</scope>
</reference>
<dbReference type="SUPFAM" id="SSF82171">
    <property type="entry name" value="DPP6 N-terminal domain-like"/>
    <property type="match status" value="1"/>
</dbReference>
<dbReference type="GO" id="GO:0008239">
    <property type="term" value="F:dipeptidyl-peptidase activity"/>
    <property type="evidence" value="ECO:0007669"/>
    <property type="project" value="TreeGrafter"/>
</dbReference>
<feature type="domain" description="Dipeptidylpeptidase IV N-terminal" evidence="4">
    <location>
        <begin position="14"/>
        <end position="71"/>
    </location>
</feature>
<evidence type="ECO:0000256" key="2">
    <source>
        <dbReference type="ARBA" id="ARBA00022825"/>
    </source>
</evidence>
<dbReference type="Proteomes" id="UP001054945">
    <property type="component" value="Unassembled WGS sequence"/>
</dbReference>
<dbReference type="GO" id="GO:0004177">
    <property type="term" value="F:aminopeptidase activity"/>
    <property type="evidence" value="ECO:0007669"/>
    <property type="project" value="UniProtKB-KW"/>
</dbReference>
<proteinExistence type="predicted"/>
<dbReference type="InterPro" id="IPR002469">
    <property type="entry name" value="Peptidase_S9B_N"/>
</dbReference>
<organism evidence="5 6">
    <name type="scientific">Caerostris extrusa</name>
    <name type="common">Bark spider</name>
    <name type="synonym">Caerostris bankana</name>
    <dbReference type="NCBI Taxonomy" id="172846"/>
    <lineage>
        <taxon>Eukaryota</taxon>
        <taxon>Metazoa</taxon>
        <taxon>Ecdysozoa</taxon>
        <taxon>Arthropoda</taxon>
        <taxon>Chelicerata</taxon>
        <taxon>Arachnida</taxon>
        <taxon>Araneae</taxon>
        <taxon>Araneomorphae</taxon>
        <taxon>Entelegynae</taxon>
        <taxon>Araneoidea</taxon>
        <taxon>Araneidae</taxon>
        <taxon>Caerostris</taxon>
    </lineage>
</organism>